<proteinExistence type="predicted"/>
<gene>
    <name evidence="1" type="ORF">GMARGA_LOCUS31841</name>
</gene>
<accession>A0ABN7WK02</accession>
<protein>
    <submittedName>
        <fullName evidence="1">11424_t:CDS:1</fullName>
    </submittedName>
</protein>
<keyword evidence="2" id="KW-1185">Reference proteome</keyword>
<organism evidence="1 2">
    <name type="scientific">Gigaspora margarita</name>
    <dbReference type="NCBI Taxonomy" id="4874"/>
    <lineage>
        <taxon>Eukaryota</taxon>
        <taxon>Fungi</taxon>
        <taxon>Fungi incertae sedis</taxon>
        <taxon>Mucoromycota</taxon>
        <taxon>Glomeromycotina</taxon>
        <taxon>Glomeromycetes</taxon>
        <taxon>Diversisporales</taxon>
        <taxon>Gigasporaceae</taxon>
        <taxon>Gigaspora</taxon>
    </lineage>
</organism>
<evidence type="ECO:0000313" key="2">
    <source>
        <dbReference type="Proteomes" id="UP000789901"/>
    </source>
</evidence>
<sequence length="100" mass="11882">MTFIAKTMKVKLIKILYSEKMATLPDEFDTVLEFPSHKYPDIIKWGYTFEDFKAKIEAHFKIPVKRIAYIRDIKLEEKLSEIFKKPEDLDNAVFIINPKQ</sequence>
<name>A0ABN7WK02_GIGMA</name>
<reference evidence="1 2" key="1">
    <citation type="submission" date="2021-06" db="EMBL/GenBank/DDBJ databases">
        <authorList>
            <person name="Kallberg Y."/>
            <person name="Tangrot J."/>
            <person name="Rosling A."/>
        </authorList>
    </citation>
    <scope>NUCLEOTIDE SEQUENCE [LARGE SCALE GENOMIC DNA]</scope>
    <source>
        <strain evidence="1 2">120-4 pot B 10/14</strain>
    </source>
</reference>
<dbReference type="EMBL" id="CAJVQB010048489">
    <property type="protein sequence ID" value="CAG8834017.1"/>
    <property type="molecule type" value="Genomic_DNA"/>
</dbReference>
<comment type="caution">
    <text evidence="1">The sequence shown here is derived from an EMBL/GenBank/DDBJ whole genome shotgun (WGS) entry which is preliminary data.</text>
</comment>
<evidence type="ECO:0000313" key="1">
    <source>
        <dbReference type="EMBL" id="CAG8834017.1"/>
    </source>
</evidence>
<dbReference type="Proteomes" id="UP000789901">
    <property type="component" value="Unassembled WGS sequence"/>
</dbReference>